<dbReference type="Proteomes" id="UP000712600">
    <property type="component" value="Unassembled WGS sequence"/>
</dbReference>
<dbReference type="EMBL" id="QGKX02000996">
    <property type="protein sequence ID" value="KAF3557012.1"/>
    <property type="molecule type" value="Genomic_DNA"/>
</dbReference>
<organism evidence="1 2">
    <name type="scientific">Brassica cretica</name>
    <name type="common">Mustard</name>
    <dbReference type="NCBI Taxonomy" id="69181"/>
    <lineage>
        <taxon>Eukaryota</taxon>
        <taxon>Viridiplantae</taxon>
        <taxon>Streptophyta</taxon>
        <taxon>Embryophyta</taxon>
        <taxon>Tracheophyta</taxon>
        <taxon>Spermatophyta</taxon>
        <taxon>Magnoliopsida</taxon>
        <taxon>eudicotyledons</taxon>
        <taxon>Gunneridae</taxon>
        <taxon>Pentapetalae</taxon>
        <taxon>rosids</taxon>
        <taxon>malvids</taxon>
        <taxon>Brassicales</taxon>
        <taxon>Brassicaceae</taxon>
        <taxon>Brassiceae</taxon>
        <taxon>Brassica</taxon>
    </lineage>
</organism>
<protein>
    <submittedName>
        <fullName evidence="1">Uncharacterized protein</fullName>
    </submittedName>
</protein>
<accession>A0A8S9QT62</accession>
<reference evidence="1" key="1">
    <citation type="submission" date="2019-12" db="EMBL/GenBank/DDBJ databases">
        <title>Genome sequencing and annotation of Brassica cretica.</title>
        <authorList>
            <person name="Studholme D.J."/>
            <person name="Sarris P."/>
        </authorList>
    </citation>
    <scope>NUCLEOTIDE SEQUENCE</scope>
    <source>
        <strain evidence="1">PFS-109/04</strain>
        <tissue evidence="1">Leaf</tissue>
    </source>
</reference>
<comment type="caution">
    <text evidence="1">The sequence shown here is derived from an EMBL/GenBank/DDBJ whole genome shotgun (WGS) entry which is preliminary data.</text>
</comment>
<sequence length="93" mass="10887">MLHQQQWYLVQEGTELSVQQLPAKVLLQQPTRRIPTKAEHSARELSAEAKHHSWFQQSQQSVYSNSKKFFTSSNFRYKCGCNVQETLRFSGKE</sequence>
<dbReference type="AlphaFoldDB" id="A0A8S9QT62"/>
<gene>
    <name evidence="1" type="ORF">F2Q69_00013176</name>
</gene>
<evidence type="ECO:0000313" key="2">
    <source>
        <dbReference type="Proteomes" id="UP000712600"/>
    </source>
</evidence>
<evidence type="ECO:0000313" key="1">
    <source>
        <dbReference type="EMBL" id="KAF3557012.1"/>
    </source>
</evidence>
<name>A0A8S9QT62_BRACR</name>
<proteinExistence type="predicted"/>